<feature type="signal peptide" evidence="6">
    <location>
        <begin position="1"/>
        <end position="21"/>
    </location>
</feature>
<dbReference type="InterPro" id="IPR043504">
    <property type="entry name" value="Peptidase_S1_PA_chymotrypsin"/>
</dbReference>
<dbReference type="InterPro" id="IPR033116">
    <property type="entry name" value="TRYPSIN_SER"/>
</dbReference>
<dbReference type="PANTHER" id="PTHR24276">
    <property type="entry name" value="POLYSERASE-RELATED"/>
    <property type="match status" value="1"/>
</dbReference>
<keyword evidence="3" id="KW-0720">Serine protease</keyword>
<evidence type="ECO:0000259" key="7">
    <source>
        <dbReference type="Pfam" id="PF00089"/>
    </source>
</evidence>
<dbReference type="GO" id="GO:0004252">
    <property type="term" value="F:serine-type endopeptidase activity"/>
    <property type="evidence" value="ECO:0007669"/>
    <property type="project" value="InterPro"/>
</dbReference>
<evidence type="ECO:0000256" key="5">
    <source>
        <dbReference type="ARBA" id="ARBA00023157"/>
    </source>
</evidence>
<keyword evidence="1" id="KW-0645">Protease</keyword>
<dbReference type="PROSITE" id="PS00135">
    <property type="entry name" value="TRYPSIN_SER"/>
    <property type="match status" value="1"/>
</dbReference>
<dbReference type="OrthoDB" id="8030239at2759"/>
<keyword evidence="9" id="KW-1185">Reference proteome</keyword>
<dbReference type="Proteomes" id="UP000639338">
    <property type="component" value="Unassembled WGS sequence"/>
</dbReference>
<feature type="domain" description="Peptidase S1" evidence="7">
    <location>
        <begin position="125"/>
        <end position="165"/>
    </location>
</feature>
<dbReference type="Pfam" id="PF00089">
    <property type="entry name" value="Trypsin"/>
    <property type="match status" value="2"/>
</dbReference>
<comment type="caution">
    <text evidence="8">The sequence shown here is derived from an EMBL/GenBank/DDBJ whole genome shotgun (WGS) entry which is preliminary data.</text>
</comment>
<dbReference type="AlphaFoldDB" id="A0A834XTB4"/>
<evidence type="ECO:0000256" key="2">
    <source>
        <dbReference type="ARBA" id="ARBA00022801"/>
    </source>
</evidence>
<dbReference type="EMBL" id="JACMRX010000003">
    <property type="protein sequence ID" value="KAF7993090.1"/>
    <property type="molecule type" value="Genomic_DNA"/>
</dbReference>
<dbReference type="SUPFAM" id="SSF50494">
    <property type="entry name" value="Trypsin-like serine proteases"/>
    <property type="match status" value="1"/>
</dbReference>
<dbReference type="Gene3D" id="2.40.10.10">
    <property type="entry name" value="Trypsin-like serine proteases"/>
    <property type="match status" value="2"/>
</dbReference>
<keyword evidence="4" id="KW-0865">Zymogen</keyword>
<accession>A0A834XTB4</accession>
<sequence length="172" mass="19281">MNFILLLNVCIILLSITVSDGKKRSKIVGIVLSHLSTYPYLVSLQYRELHFCTGVILGSRHILTTASCVLIDRGILYANLKILSGTPDVGNSANDGQYYDVKYTACHEDYNPHQFFKNDICILVGDSGSPLTYRKKITGIVSAILLDCPTSLFIYTNVVEYSRWIKSSMEIY</sequence>
<reference evidence="8 9" key="1">
    <citation type="submission" date="2020-08" db="EMBL/GenBank/DDBJ databases">
        <title>Aphidius gifuensis genome sequencing and assembly.</title>
        <authorList>
            <person name="Du Z."/>
        </authorList>
    </citation>
    <scope>NUCLEOTIDE SEQUENCE [LARGE SCALE GENOMIC DNA]</scope>
    <source>
        <strain evidence="8">YNYX2018</strain>
        <tissue evidence="8">Adults</tissue>
    </source>
</reference>
<dbReference type="InterPro" id="IPR050430">
    <property type="entry name" value="Peptidase_S1"/>
</dbReference>
<feature type="domain" description="Peptidase S1" evidence="7">
    <location>
        <begin position="36"/>
        <end position="123"/>
    </location>
</feature>
<protein>
    <recommendedName>
        <fullName evidence="7">Peptidase S1 domain-containing protein</fullName>
    </recommendedName>
</protein>
<organism evidence="8 9">
    <name type="scientific">Aphidius gifuensis</name>
    <name type="common">Parasitoid wasp</name>
    <dbReference type="NCBI Taxonomy" id="684658"/>
    <lineage>
        <taxon>Eukaryota</taxon>
        <taxon>Metazoa</taxon>
        <taxon>Ecdysozoa</taxon>
        <taxon>Arthropoda</taxon>
        <taxon>Hexapoda</taxon>
        <taxon>Insecta</taxon>
        <taxon>Pterygota</taxon>
        <taxon>Neoptera</taxon>
        <taxon>Endopterygota</taxon>
        <taxon>Hymenoptera</taxon>
        <taxon>Apocrita</taxon>
        <taxon>Ichneumonoidea</taxon>
        <taxon>Braconidae</taxon>
        <taxon>Aphidiinae</taxon>
        <taxon>Aphidius</taxon>
    </lineage>
</organism>
<evidence type="ECO:0000313" key="9">
    <source>
        <dbReference type="Proteomes" id="UP000639338"/>
    </source>
</evidence>
<dbReference type="GO" id="GO:0006508">
    <property type="term" value="P:proteolysis"/>
    <property type="evidence" value="ECO:0007669"/>
    <property type="project" value="UniProtKB-KW"/>
</dbReference>
<feature type="chain" id="PRO_5032687209" description="Peptidase S1 domain-containing protein" evidence="6">
    <location>
        <begin position="22"/>
        <end position="172"/>
    </location>
</feature>
<gene>
    <name evidence="8" type="ORF">HCN44_005871</name>
</gene>
<evidence type="ECO:0000256" key="4">
    <source>
        <dbReference type="ARBA" id="ARBA00023145"/>
    </source>
</evidence>
<evidence type="ECO:0000256" key="1">
    <source>
        <dbReference type="ARBA" id="ARBA00022670"/>
    </source>
</evidence>
<dbReference type="InterPro" id="IPR009003">
    <property type="entry name" value="Peptidase_S1_PA"/>
</dbReference>
<evidence type="ECO:0000256" key="6">
    <source>
        <dbReference type="SAM" id="SignalP"/>
    </source>
</evidence>
<keyword evidence="5" id="KW-1015">Disulfide bond</keyword>
<dbReference type="PANTHER" id="PTHR24276:SF97">
    <property type="entry name" value="GH13245P2-RELATED"/>
    <property type="match status" value="1"/>
</dbReference>
<evidence type="ECO:0000313" key="8">
    <source>
        <dbReference type="EMBL" id="KAF7993090.1"/>
    </source>
</evidence>
<keyword evidence="6" id="KW-0732">Signal</keyword>
<name>A0A834XTB4_APHGI</name>
<dbReference type="InterPro" id="IPR001254">
    <property type="entry name" value="Trypsin_dom"/>
</dbReference>
<proteinExistence type="predicted"/>
<keyword evidence="2" id="KW-0378">Hydrolase</keyword>
<evidence type="ECO:0000256" key="3">
    <source>
        <dbReference type="ARBA" id="ARBA00022825"/>
    </source>
</evidence>